<name>A0A4R5D830_9BACT</name>
<dbReference type="Pfam" id="PF03009">
    <property type="entry name" value="GDPD"/>
    <property type="match status" value="1"/>
</dbReference>
<gene>
    <name evidence="3" type="ORF">E0F88_30375</name>
</gene>
<dbReference type="EMBL" id="SMFL01000019">
    <property type="protein sequence ID" value="TDE09596.1"/>
    <property type="molecule type" value="Genomic_DNA"/>
</dbReference>
<organism evidence="3 4">
    <name type="scientific">Dyadobacter psychrotolerans</name>
    <dbReference type="NCBI Taxonomy" id="2541721"/>
    <lineage>
        <taxon>Bacteria</taxon>
        <taxon>Pseudomonadati</taxon>
        <taxon>Bacteroidota</taxon>
        <taxon>Cytophagia</taxon>
        <taxon>Cytophagales</taxon>
        <taxon>Spirosomataceae</taxon>
        <taxon>Dyadobacter</taxon>
    </lineage>
</organism>
<protein>
    <submittedName>
        <fullName evidence="3">Glycerophosphodiester phosphodiesterase</fullName>
    </submittedName>
</protein>
<dbReference type="InterPro" id="IPR017946">
    <property type="entry name" value="PLC-like_Pdiesterase_TIM-brl"/>
</dbReference>
<reference evidence="3 4" key="1">
    <citation type="submission" date="2019-03" db="EMBL/GenBank/DDBJ databases">
        <title>Dyadobacter AR-3-6 sp. nov., isolated from arctic soil.</title>
        <authorList>
            <person name="Chaudhary D.K."/>
        </authorList>
    </citation>
    <scope>NUCLEOTIDE SEQUENCE [LARGE SCALE GENOMIC DNA]</scope>
    <source>
        <strain evidence="3 4">AR-3-6</strain>
    </source>
</reference>
<sequence>MKNNIVAHLFAGLVFLSALMPNTAFAQKSKIILPQRGLCAHRGAMDTHPENTLPALLQAAKLGAQMIEFDIQLTKDSVMVIMHDDSVERTTNGRGNVSDLTYKYLRSLDAGIKKSEKFKGTVIPTFQEVLAVMPDNVWLNCHLKGDEAVGKAAASMLEKSGRLHQAFLTCSEKASAAARKQVPGILICNGENSYRRNTAKYVAETIKMKAEFIQLLKPEAGQDRTPLIVSLKENKVKINYFYAETAQQLTDLFGMGVDFVLVNNVGELLAETEKLGIKTWKPIYKKQL</sequence>
<feature type="domain" description="GP-PDE" evidence="2">
    <location>
        <begin position="36"/>
        <end position="272"/>
    </location>
</feature>
<accession>A0A4R5D830</accession>
<proteinExistence type="predicted"/>
<dbReference type="PANTHER" id="PTHR46211">
    <property type="entry name" value="GLYCEROPHOSPHORYL DIESTER PHOSPHODIESTERASE"/>
    <property type="match status" value="1"/>
</dbReference>
<dbReference type="GO" id="GO:0008081">
    <property type="term" value="F:phosphoric diester hydrolase activity"/>
    <property type="evidence" value="ECO:0007669"/>
    <property type="project" value="InterPro"/>
</dbReference>
<dbReference type="Proteomes" id="UP000294850">
    <property type="component" value="Unassembled WGS sequence"/>
</dbReference>
<dbReference type="GO" id="GO:0006629">
    <property type="term" value="P:lipid metabolic process"/>
    <property type="evidence" value="ECO:0007669"/>
    <property type="project" value="InterPro"/>
</dbReference>
<evidence type="ECO:0000313" key="3">
    <source>
        <dbReference type="EMBL" id="TDE09596.1"/>
    </source>
</evidence>
<dbReference type="SUPFAM" id="SSF51695">
    <property type="entry name" value="PLC-like phosphodiesterases"/>
    <property type="match status" value="1"/>
</dbReference>
<evidence type="ECO:0000259" key="2">
    <source>
        <dbReference type="PROSITE" id="PS51704"/>
    </source>
</evidence>
<keyword evidence="1" id="KW-0732">Signal</keyword>
<evidence type="ECO:0000256" key="1">
    <source>
        <dbReference type="SAM" id="SignalP"/>
    </source>
</evidence>
<dbReference type="RefSeq" id="WP_131962100.1">
    <property type="nucleotide sequence ID" value="NZ_SMFL01000019.1"/>
</dbReference>
<feature type="signal peptide" evidence="1">
    <location>
        <begin position="1"/>
        <end position="26"/>
    </location>
</feature>
<dbReference type="PANTHER" id="PTHR46211:SF1">
    <property type="entry name" value="GLYCEROPHOSPHODIESTER PHOSPHODIESTERASE, CYTOPLASMIC"/>
    <property type="match status" value="1"/>
</dbReference>
<dbReference type="InterPro" id="IPR030395">
    <property type="entry name" value="GP_PDE_dom"/>
</dbReference>
<keyword evidence="4" id="KW-1185">Reference proteome</keyword>
<dbReference type="Gene3D" id="3.20.20.190">
    <property type="entry name" value="Phosphatidylinositol (PI) phosphodiesterase"/>
    <property type="match status" value="1"/>
</dbReference>
<dbReference type="OrthoDB" id="384721at2"/>
<feature type="chain" id="PRO_5020552135" evidence="1">
    <location>
        <begin position="27"/>
        <end position="288"/>
    </location>
</feature>
<evidence type="ECO:0000313" key="4">
    <source>
        <dbReference type="Proteomes" id="UP000294850"/>
    </source>
</evidence>
<dbReference type="AlphaFoldDB" id="A0A4R5D830"/>
<dbReference type="PROSITE" id="PS51704">
    <property type="entry name" value="GP_PDE"/>
    <property type="match status" value="1"/>
</dbReference>
<comment type="caution">
    <text evidence="3">The sequence shown here is derived from an EMBL/GenBank/DDBJ whole genome shotgun (WGS) entry which is preliminary data.</text>
</comment>